<accession>A0A9W6KBQ4</accession>
<proteinExistence type="predicted"/>
<reference evidence="3" key="2">
    <citation type="submission" date="2023-01" db="EMBL/GenBank/DDBJ databases">
        <authorList>
            <person name="Sun Q."/>
            <person name="Evtushenko L."/>
        </authorList>
    </citation>
    <scope>NUCLEOTIDE SEQUENCE</scope>
    <source>
        <strain evidence="3">VKM B-2935</strain>
    </source>
</reference>
<feature type="signal peptide" evidence="1">
    <location>
        <begin position="1"/>
        <end position="27"/>
    </location>
</feature>
<comment type="caution">
    <text evidence="3">The sequence shown here is derived from an EMBL/GenBank/DDBJ whole genome shotgun (WGS) entry which is preliminary data.</text>
</comment>
<keyword evidence="4" id="KW-1185">Reference proteome</keyword>
<evidence type="ECO:0000256" key="1">
    <source>
        <dbReference type="SAM" id="SignalP"/>
    </source>
</evidence>
<dbReference type="Pfam" id="PF04773">
    <property type="entry name" value="FecR"/>
    <property type="match status" value="1"/>
</dbReference>
<gene>
    <name evidence="3" type="ORF">GCM10017655_43440</name>
</gene>
<dbReference type="EMBL" id="BSFN01000019">
    <property type="protein sequence ID" value="GLK91280.1"/>
    <property type="molecule type" value="Genomic_DNA"/>
</dbReference>
<dbReference type="Proteomes" id="UP001143328">
    <property type="component" value="Unassembled WGS sequence"/>
</dbReference>
<protein>
    <recommendedName>
        <fullName evidence="2">FecR protein domain-containing protein</fullName>
    </recommendedName>
</protein>
<evidence type="ECO:0000259" key="2">
    <source>
        <dbReference type="Pfam" id="PF04773"/>
    </source>
</evidence>
<organism evidence="3 4">
    <name type="scientific">Pseudomonas turukhanskensis</name>
    <dbReference type="NCBI Taxonomy" id="1806536"/>
    <lineage>
        <taxon>Bacteria</taxon>
        <taxon>Pseudomonadati</taxon>
        <taxon>Pseudomonadota</taxon>
        <taxon>Gammaproteobacteria</taxon>
        <taxon>Pseudomonadales</taxon>
        <taxon>Pseudomonadaceae</taxon>
        <taxon>Pseudomonas</taxon>
    </lineage>
</organism>
<dbReference type="AlphaFoldDB" id="A0A9W6KBQ4"/>
<dbReference type="PANTHER" id="PTHR38731">
    <property type="entry name" value="LIPL45-RELATED LIPOPROTEIN-RELATED"/>
    <property type="match status" value="1"/>
</dbReference>
<sequence length="157" mass="16458">MFMTRKATQWLFILCMTLPFGTAATFAAEPAAGKAIGYVMKAEGDASVIVDGKAQPATVGMPVFVGSSIKTAANGALGVTLEDNTLMSFGPNSQLSFDAFVYQPSEQNLKLSAKITHGTLNYISGVIAKLKPEAVEINTPTGTIGVRGTHFLVKVDG</sequence>
<name>A0A9W6KBQ4_9PSED</name>
<feature type="chain" id="PRO_5040912234" description="FecR protein domain-containing protein" evidence="1">
    <location>
        <begin position="28"/>
        <end position="157"/>
    </location>
</feature>
<reference evidence="3" key="1">
    <citation type="journal article" date="2014" name="Int. J. Syst. Evol. Microbiol.">
        <title>Complete genome sequence of Corynebacterium casei LMG S-19264T (=DSM 44701T), isolated from a smear-ripened cheese.</title>
        <authorList>
            <consortium name="US DOE Joint Genome Institute (JGI-PGF)"/>
            <person name="Walter F."/>
            <person name="Albersmeier A."/>
            <person name="Kalinowski J."/>
            <person name="Ruckert C."/>
        </authorList>
    </citation>
    <scope>NUCLEOTIDE SEQUENCE</scope>
    <source>
        <strain evidence="3">VKM B-2935</strain>
    </source>
</reference>
<dbReference type="InterPro" id="IPR006860">
    <property type="entry name" value="FecR"/>
</dbReference>
<evidence type="ECO:0000313" key="4">
    <source>
        <dbReference type="Proteomes" id="UP001143328"/>
    </source>
</evidence>
<dbReference type="PANTHER" id="PTHR38731:SF1">
    <property type="entry name" value="FECR PROTEIN DOMAIN-CONTAINING PROTEIN"/>
    <property type="match status" value="1"/>
</dbReference>
<feature type="domain" description="FecR protein" evidence="2">
    <location>
        <begin position="68"/>
        <end position="155"/>
    </location>
</feature>
<evidence type="ECO:0000313" key="3">
    <source>
        <dbReference type="EMBL" id="GLK91280.1"/>
    </source>
</evidence>
<keyword evidence="1" id="KW-0732">Signal</keyword>
<dbReference type="Gene3D" id="2.60.120.1440">
    <property type="match status" value="1"/>
</dbReference>